<evidence type="ECO:0000313" key="1">
    <source>
        <dbReference type="EMBL" id="KAJ8005787.1"/>
    </source>
</evidence>
<keyword evidence="2" id="KW-1185">Reference proteome</keyword>
<comment type="caution">
    <text evidence="1">The sequence shown here is derived from an EMBL/GenBank/DDBJ whole genome shotgun (WGS) entry which is preliminary data.</text>
</comment>
<proteinExistence type="predicted"/>
<dbReference type="Proteomes" id="UP001157502">
    <property type="component" value="Chromosome 10"/>
</dbReference>
<dbReference type="EMBL" id="CM055737">
    <property type="protein sequence ID" value="KAJ8005787.1"/>
    <property type="molecule type" value="Genomic_DNA"/>
</dbReference>
<accession>A0ACC2GQD0</accession>
<evidence type="ECO:0000313" key="2">
    <source>
        <dbReference type="Proteomes" id="UP001157502"/>
    </source>
</evidence>
<name>A0ACC2GQD0_DALPE</name>
<sequence length="146" mass="16491">MHQSLSQRYHCSEQRHPSHFRWKAKSLHQPFALSVRRGDRSHGIQTQTTAVLALPALIHPGHFGCQNRKLLFSPLRSSELVVCYHLQDREIRETEGEDMPSRDDALSSDSAAAAVALVKPLLYLPTIILIMFFEGVQLIRHCQPGG</sequence>
<protein>
    <submittedName>
        <fullName evidence="1">Uncharacterized protein</fullName>
    </submittedName>
</protein>
<organism evidence="1 2">
    <name type="scientific">Dallia pectoralis</name>
    <name type="common">Alaska blackfish</name>
    <dbReference type="NCBI Taxonomy" id="75939"/>
    <lineage>
        <taxon>Eukaryota</taxon>
        <taxon>Metazoa</taxon>
        <taxon>Chordata</taxon>
        <taxon>Craniata</taxon>
        <taxon>Vertebrata</taxon>
        <taxon>Euteleostomi</taxon>
        <taxon>Actinopterygii</taxon>
        <taxon>Neopterygii</taxon>
        <taxon>Teleostei</taxon>
        <taxon>Protacanthopterygii</taxon>
        <taxon>Esociformes</taxon>
        <taxon>Umbridae</taxon>
        <taxon>Dallia</taxon>
    </lineage>
</organism>
<gene>
    <name evidence="1" type="ORF">DPEC_G00121510</name>
</gene>
<reference evidence="1" key="1">
    <citation type="submission" date="2021-05" db="EMBL/GenBank/DDBJ databases">
        <authorList>
            <person name="Pan Q."/>
            <person name="Jouanno E."/>
            <person name="Zahm M."/>
            <person name="Klopp C."/>
            <person name="Cabau C."/>
            <person name="Louis A."/>
            <person name="Berthelot C."/>
            <person name="Parey E."/>
            <person name="Roest Crollius H."/>
            <person name="Montfort J."/>
            <person name="Robinson-Rechavi M."/>
            <person name="Bouchez O."/>
            <person name="Lampietro C."/>
            <person name="Lopez Roques C."/>
            <person name="Donnadieu C."/>
            <person name="Postlethwait J."/>
            <person name="Bobe J."/>
            <person name="Dillon D."/>
            <person name="Chandos A."/>
            <person name="von Hippel F."/>
            <person name="Guiguen Y."/>
        </authorList>
    </citation>
    <scope>NUCLEOTIDE SEQUENCE</scope>
    <source>
        <strain evidence="1">YG-Jan2019</strain>
    </source>
</reference>